<dbReference type="EMBL" id="LQZT01000007">
    <property type="protein sequence ID" value="OCW58373.1"/>
    <property type="molecule type" value="Genomic_DNA"/>
</dbReference>
<dbReference type="InterPro" id="IPR007627">
    <property type="entry name" value="RNA_pol_sigma70_r2"/>
</dbReference>
<dbReference type="Pfam" id="PF04542">
    <property type="entry name" value="Sigma70_r2"/>
    <property type="match status" value="1"/>
</dbReference>
<dbReference type="Gene3D" id="1.10.1740.10">
    <property type="match status" value="1"/>
</dbReference>
<evidence type="ECO:0000313" key="7">
    <source>
        <dbReference type="EMBL" id="OCW58373.1"/>
    </source>
</evidence>
<feature type="domain" description="RNA polymerase sigma factor 70 region 4 type 2" evidence="6">
    <location>
        <begin position="110"/>
        <end position="159"/>
    </location>
</feature>
<accession>A0A1C1YXT5</accession>
<dbReference type="Pfam" id="PF08281">
    <property type="entry name" value="Sigma70_r4_2"/>
    <property type="match status" value="1"/>
</dbReference>
<dbReference type="InterPro" id="IPR036388">
    <property type="entry name" value="WH-like_DNA-bd_sf"/>
</dbReference>
<dbReference type="OrthoDB" id="9794372at2"/>
<dbReference type="SUPFAM" id="SSF88659">
    <property type="entry name" value="Sigma3 and sigma4 domains of RNA polymerase sigma factors"/>
    <property type="match status" value="1"/>
</dbReference>
<dbReference type="Gene3D" id="1.10.10.10">
    <property type="entry name" value="Winged helix-like DNA-binding domain superfamily/Winged helix DNA-binding domain"/>
    <property type="match status" value="1"/>
</dbReference>
<evidence type="ECO:0000256" key="4">
    <source>
        <dbReference type="ARBA" id="ARBA00023163"/>
    </source>
</evidence>
<reference evidence="7 8" key="1">
    <citation type="submission" date="2015-12" db="EMBL/GenBank/DDBJ databases">
        <authorList>
            <person name="Shamseldin A."/>
            <person name="Moawad H."/>
            <person name="Abd El-Rahim W.M."/>
            <person name="Sadowsky M.J."/>
        </authorList>
    </citation>
    <scope>NUCLEOTIDE SEQUENCE [LARGE SCALE GENOMIC DNA]</scope>
    <source>
        <strain evidence="7 8">JC234</strain>
    </source>
</reference>
<dbReference type="Proteomes" id="UP000094795">
    <property type="component" value="Unassembled WGS sequence"/>
</dbReference>
<dbReference type="InterPro" id="IPR013324">
    <property type="entry name" value="RNA_pol_sigma_r3/r4-like"/>
</dbReference>
<feature type="domain" description="RNA polymerase sigma-70 region 2" evidence="5">
    <location>
        <begin position="11"/>
        <end position="76"/>
    </location>
</feature>
<gene>
    <name evidence="7" type="ORF">AWJ14_13665</name>
</gene>
<dbReference type="CDD" id="cd06171">
    <property type="entry name" value="Sigma70_r4"/>
    <property type="match status" value="1"/>
</dbReference>
<evidence type="ECO:0000259" key="6">
    <source>
        <dbReference type="Pfam" id="PF08281"/>
    </source>
</evidence>
<sequence>MSMESISIASLYATEHSRLRLMLMRRGMSAQSAADIVQDAFVKLLRNPAADIRDLRSYLRRTTETVAIDHFRSEQRAARVVDPAFAVDENVADALPLPDMALISAEEIAALAAAMLELPPRAREVLVLHKYEGLSYAEISERLGIARNTVMVHMVKALGCLRSKLRENNPRDD</sequence>
<evidence type="ECO:0000313" key="8">
    <source>
        <dbReference type="Proteomes" id="UP000094795"/>
    </source>
</evidence>
<dbReference type="GO" id="GO:0016987">
    <property type="term" value="F:sigma factor activity"/>
    <property type="evidence" value="ECO:0007669"/>
    <property type="project" value="UniProtKB-KW"/>
</dbReference>
<dbReference type="InterPro" id="IPR014284">
    <property type="entry name" value="RNA_pol_sigma-70_dom"/>
</dbReference>
<protein>
    <submittedName>
        <fullName evidence="7">RNA polymerase subunit sigma-70</fullName>
    </submittedName>
</protein>
<organism evidence="7 8">
    <name type="scientific">Hoeflea olei</name>
    <dbReference type="NCBI Taxonomy" id="1480615"/>
    <lineage>
        <taxon>Bacteria</taxon>
        <taxon>Pseudomonadati</taxon>
        <taxon>Pseudomonadota</taxon>
        <taxon>Alphaproteobacteria</taxon>
        <taxon>Hyphomicrobiales</taxon>
        <taxon>Rhizobiaceae</taxon>
        <taxon>Hoeflea</taxon>
    </lineage>
</organism>
<dbReference type="InterPro" id="IPR013249">
    <property type="entry name" value="RNA_pol_sigma70_r4_t2"/>
</dbReference>
<evidence type="ECO:0000256" key="3">
    <source>
        <dbReference type="ARBA" id="ARBA00023082"/>
    </source>
</evidence>
<dbReference type="NCBIfam" id="TIGR02937">
    <property type="entry name" value="sigma70-ECF"/>
    <property type="match status" value="1"/>
</dbReference>
<comment type="caution">
    <text evidence="7">The sequence shown here is derived from an EMBL/GenBank/DDBJ whole genome shotgun (WGS) entry which is preliminary data.</text>
</comment>
<dbReference type="InterPro" id="IPR013325">
    <property type="entry name" value="RNA_pol_sigma_r2"/>
</dbReference>
<dbReference type="STRING" id="1480615.AWJ14_13665"/>
<comment type="similarity">
    <text evidence="1">Belongs to the sigma-70 factor family. ECF subfamily.</text>
</comment>
<dbReference type="GO" id="GO:0003677">
    <property type="term" value="F:DNA binding"/>
    <property type="evidence" value="ECO:0007669"/>
    <property type="project" value="InterPro"/>
</dbReference>
<name>A0A1C1YXT5_9HYPH</name>
<dbReference type="GO" id="GO:0006352">
    <property type="term" value="P:DNA-templated transcription initiation"/>
    <property type="evidence" value="ECO:0007669"/>
    <property type="project" value="InterPro"/>
</dbReference>
<dbReference type="SUPFAM" id="SSF88946">
    <property type="entry name" value="Sigma2 domain of RNA polymerase sigma factors"/>
    <property type="match status" value="1"/>
</dbReference>
<dbReference type="InterPro" id="IPR039425">
    <property type="entry name" value="RNA_pol_sigma-70-like"/>
</dbReference>
<keyword evidence="3" id="KW-0731">Sigma factor</keyword>
<keyword evidence="2" id="KW-0805">Transcription regulation</keyword>
<keyword evidence="8" id="KW-1185">Reference proteome</keyword>
<evidence type="ECO:0000256" key="2">
    <source>
        <dbReference type="ARBA" id="ARBA00023015"/>
    </source>
</evidence>
<evidence type="ECO:0000259" key="5">
    <source>
        <dbReference type="Pfam" id="PF04542"/>
    </source>
</evidence>
<keyword evidence="4" id="KW-0804">Transcription</keyword>
<dbReference type="PANTHER" id="PTHR43133">
    <property type="entry name" value="RNA POLYMERASE ECF-TYPE SIGMA FACTO"/>
    <property type="match status" value="1"/>
</dbReference>
<dbReference type="PANTHER" id="PTHR43133:SF63">
    <property type="entry name" value="RNA POLYMERASE SIGMA FACTOR FECI-RELATED"/>
    <property type="match status" value="1"/>
</dbReference>
<evidence type="ECO:0000256" key="1">
    <source>
        <dbReference type="ARBA" id="ARBA00010641"/>
    </source>
</evidence>
<proteinExistence type="inferred from homology"/>
<dbReference type="AlphaFoldDB" id="A0A1C1YXT5"/>